<accession>X0UFE6</accession>
<name>X0UFE6_9ZZZZ</name>
<comment type="caution">
    <text evidence="1">The sequence shown here is derived from an EMBL/GenBank/DDBJ whole genome shotgun (WGS) entry which is preliminary data.</text>
</comment>
<sequence>MRNSHALKLPPPELAYSPKSGEKGILSGIFSSLGVTQHAQTKVIYLPLIPLYKPIKARANS</sequence>
<proteinExistence type="predicted"/>
<protein>
    <submittedName>
        <fullName evidence="1">Uncharacterized protein</fullName>
    </submittedName>
</protein>
<evidence type="ECO:0000313" key="1">
    <source>
        <dbReference type="EMBL" id="GAF99122.1"/>
    </source>
</evidence>
<feature type="non-terminal residue" evidence="1">
    <location>
        <position position="61"/>
    </location>
</feature>
<dbReference type="AlphaFoldDB" id="X0UFE6"/>
<gene>
    <name evidence="1" type="ORF">S01H1_20262</name>
</gene>
<reference evidence="1" key="1">
    <citation type="journal article" date="2014" name="Front. Microbiol.">
        <title>High frequency of phylogenetically diverse reductive dehalogenase-homologous genes in deep subseafloor sedimentary metagenomes.</title>
        <authorList>
            <person name="Kawai M."/>
            <person name="Futagami T."/>
            <person name="Toyoda A."/>
            <person name="Takaki Y."/>
            <person name="Nishi S."/>
            <person name="Hori S."/>
            <person name="Arai W."/>
            <person name="Tsubouchi T."/>
            <person name="Morono Y."/>
            <person name="Uchiyama I."/>
            <person name="Ito T."/>
            <person name="Fujiyama A."/>
            <person name="Inagaki F."/>
            <person name="Takami H."/>
        </authorList>
    </citation>
    <scope>NUCLEOTIDE SEQUENCE</scope>
    <source>
        <strain evidence="1">Expedition CK06-06</strain>
    </source>
</reference>
<organism evidence="1">
    <name type="scientific">marine sediment metagenome</name>
    <dbReference type="NCBI Taxonomy" id="412755"/>
    <lineage>
        <taxon>unclassified sequences</taxon>
        <taxon>metagenomes</taxon>
        <taxon>ecological metagenomes</taxon>
    </lineage>
</organism>
<dbReference type="EMBL" id="BARS01011056">
    <property type="protein sequence ID" value="GAF99122.1"/>
    <property type="molecule type" value="Genomic_DNA"/>
</dbReference>